<accession>A0A656ASD8</accession>
<evidence type="ECO:0000313" key="1">
    <source>
        <dbReference type="EMBL" id="CSC08158.1"/>
    </source>
</evidence>
<organism evidence="1 2">
    <name type="scientific">Vibrio cholerae</name>
    <dbReference type="NCBI Taxonomy" id="666"/>
    <lineage>
        <taxon>Bacteria</taxon>
        <taxon>Pseudomonadati</taxon>
        <taxon>Pseudomonadota</taxon>
        <taxon>Gammaproteobacteria</taxon>
        <taxon>Vibrionales</taxon>
        <taxon>Vibrionaceae</taxon>
        <taxon>Vibrio</taxon>
    </lineage>
</organism>
<evidence type="ECO:0000313" key="2">
    <source>
        <dbReference type="Proteomes" id="UP000041770"/>
    </source>
</evidence>
<gene>
    <name evidence="1" type="ORF">ERS013200_00518</name>
</gene>
<reference evidence="1 2" key="1">
    <citation type="submission" date="2015-07" db="EMBL/GenBank/DDBJ databases">
        <authorList>
            <consortium name="Pathogen Informatics"/>
        </authorList>
    </citation>
    <scope>NUCLEOTIDE SEQUENCE [LARGE SCALE GENOMIC DNA]</scope>
    <source>
        <strain evidence="1 2">A316</strain>
    </source>
</reference>
<sequence>MTVCFASAFHTMSITRKATTSHALTIRTITFVLFSTLSIGLCLVGFVFRQLHITIAA</sequence>
<protein>
    <submittedName>
        <fullName evidence="1">Uncharacterized protein</fullName>
    </submittedName>
</protein>
<dbReference type="EMBL" id="CWQY01000002">
    <property type="protein sequence ID" value="CSC08158.1"/>
    <property type="molecule type" value="Genomic_DNA"/>
</dbReference>
<dbReference type="AlphaFoldDB" id="A0A656ASD8"/>
<name>A0A656ASD8_VIBCL</name>
<proteinExistence type="predicted"/>
<dbReference type="Proteomes" id="UP000041770">
    <property type="component" value="Unassembled WGS sequence"/>
</dbReference>